<gene>
    <name evidence="2" type="ORF">P691DRAFT_768627</name>
</gene>
<comment type="caution">
    <text evidence="2">The sequence shown here is derived from an EMBL/GenBank/DDBJ whole genome shotgun (WGS) entry which is preliminary data.</text>
</comment>
<protein>
    <submittedName>
        <fullName evidence="2">Uncharacterized protein</fullName>
    </submittedName>
</protein>
<dbReference type="EMBL" id="MU153179">
    <property type="protein sequence ID" value="KAF9439908.1"/>
    <property type="molecule type" value="Genomic_DNA"/>
</dbReference>
<dbReference type="Proteomes" id="UP000807342">
    <property type="component" value="Unassembled WGS sequence"/>
</dbReference>
<evidence type="ECO:0000256" key="1">
    <source>
        <dbReference type="SAM" id="MobiDB-lite"/>
    </source>
</evidence>
<keyword evidence="3" id="KW-1185">Reference proteome</keyword>
<reference evidence="2" key="1">
    <citation type="submission" date="2020-11" db="EMBL/GenBank/DDBJ databases">
        <authorList>
            <consortium name="DOE Joint Genome Institute"/>
            <person name="Ahrendt S."/>
            <person name="Riley R."/>
            <person name="Andreopoulos W."/>
            <person name="Labutti K."/>
            <person name="Pangilinan J."/>
            <person name="Ruiz-Duenas F.J."/>
            <person name="Barrasa J.M."/>
            <person name="Sanchez-Garcia M."/>
            <person name="Camarero S."/>
            <person name="Miyauchi S."/>
            <person name="Serrano A."/>
            <person name="Linde D."/>
            <person name="Babiker R."/>
            <person name="Drula E."/>
            <person name="Ayuso-Fernandez I."/>
            <person name="Pacheco R."/>
            <person name="Padilla G."/>
            <person name="Ferreira P."/>
            <person name="Barriuso J."/>
            <person name="Kellner H."/>
            <person name="Castanera R."/>
            <person name="Alfaro M."/>
            <person name="Ramirez L."/>
            <person name="Pisabarro A.G."/>
            <person name="Kuo A."/>
            <person name="Tritt A."/>
            <person name="Lipzen A."/>
            <person name="He G."/>
            <person name="Yan M."/>
            <person name="Ng V."/>
            <person name="Cullen D."/>
            <person name="Martin F."/>
            <person name="Rosso M.-N."/>
            <person name="Henrissat B."/>
            <person name="Hibbett D."/>
            <person name="Martinez A.T."/>
            <person name="Grigoriev I.V."/>
        </authorList>
    </citation>
    <scope>NUCLEOTIDE SEQUENCE</scope>
    <source>
        <strain evidence="2">MF-IS2</strain>
    </source>
</reference>
<accession>A0A9P5WW36</accession>
<evidence type="ECO:0000313" key="3">
    <source>
        <dbReference type="Proteomes" id="UP000807342"/>
    </source>
</evidence>
<proteinExistence type="predicted"/>
<sequence length="91" mass="10540">MNFTSDKDIKDLFSLKEKHPDISLKVLRSIFATIKLWLKELSEVQEWEEVPGQSSKPTSTPPPPWTDNSDINQFLQMAWTKAPYSHILLLL</sequence>
<organism evidence="2 3">
    <name type="scientific">Macrolepiota fuliginosa MF-IS2</name>
    <dbReference type="NCBI Taxonomy" id="1400762"/>
    <lineage>
        <taxon>Eukaryota</taxon>
        <taxon>Fungi</taxon>
        <taxon>Dikarya</taxon>
        <taxon>Basidiomycota</taxon>
        <taxon>Agaricomycotina</taxon>
        <taxon>Agaricomycetes</taxon>
        <taxon>Agaricomycetidae</taxon>
        <taxon>Agaricales</taxon>
        <taxon>Agaricineae</taxon>
        <taxon>Agaricaceae</taxon>
        <taxon>Macrolepiota</taxon>
    </lineage>
</organism>
<evidence type="ECO:0000313" key="2">
    <source>
        <dbReference type="EMBL" id="KAF9439908.1"/>
    </source>
</evidence>
<name>A0A9P5WW36_9AGAR</name>
<feature type="region of interest" description="Disordered" evidence="1">
    <location>
        <begin position="47"/>
        <end position="68"/>
    </location>
</feature>
<dbReference type="AlphaFoldDB" id="A0A9P5WW36"/>